<dbReference type="GO" id="GO:0046872">
    <property type="term" value="F:metal ion binding"/>
    <property type="evidence" value="ECO:0007669"/>
    <property type="project" value="UniProtKB-KW"/>
</dbReference>
<gene>
    <name evidence="12" type="ORF">CYMTET_47435</name>
</gene>
<dbReference type="CDD" id="cd00143">
    <property type="entry name" value="PP2Cc"/>
    <property type="match status" value="1"/>
</dbReference>
<reference evidence="12 13" key="1">
    <citation type="journal article" date="2015" name="Genome Biol. Evol.">
        <title>Comparative Genomics of a Bacterivorous Green Alga Reveals Evolutionary Causalities and Consequences of Phago-Mixotrophic Mode of Nutrition.</title>
        <authorList>
            <person name="Burns J.A."/>
            <person name="Paasch A."/>
            <person name="Narechania A."/>
            <person name="Kim E."/>
        </authorList>
    </citation>
    <scope>NUCLEOTIDE SEQUENCE [LARGE SCALE GENOMIC DNA]</scope>
    <source>
        <strain evidence="12 13">PLY_AMNH</strain>
    </source>
</reference>
<dbReference type="EC" id="3.1.3.16" evidence="3"/>
<feature type="domain" description="PPM-type phosphatase" evidence="11">
    <location>
        <begin position="23"/>
        <end position="281"/>
    </location>
</feature>
<keyword evidence="8" id="KW-0464">Manganese</keyword>
<dbReference type="PANTHER" id="PTHR13832">
    <property type="entry name" value="PROTEIN PHOSPHATASE 2C"/>
    <property type="match status" value="1"/>
</dbReference>
<accession>A0AAE0BW70</accession>
<dbReference type="AlphaFoldDB" id="A0AAE0BW70"/>
<keyword evidence="7 9" id="KW-0904">Protein phosphatase</keyword>
<evidence type="ECO:0000256" key="6">
    <source>
        <dbReference type="ARBA" id="ARBA00022842"/>
    </source>
</evidence>
<proteinExistence type="inferred from homology"/>
<evidence type="ECO:0000256" key="9">
    <source>
        <dbReference type="RuleBase" id="RU003465"/>
    </source>
</evidence>
<dbReference type="PROSITE" id="PS01032">
    <property type="entry name" value="PPM_1"/>
    <property type="match status" value="1"/>
</dbReference>
<dbReference type="PANTHER" id="PTHR13832:SF840">
    <property type="entry name" value="PROTEIN PHOSPHATASE 2C 60-RELATED"/>
    <property type="match status" value="1"/>
</dbReference>
<dbReference type="InterPro" id="IPR000222">
    <property type="entry name" value="PP2C_BS"/>
</dbReference>
<evidence type="ECO:0000313" key="12">
    <source>
        <dbReference type="EMBL" id="KAK3242892.1"/>
    </source>
</evidence>
<comment type="similarity">
    <text evidence="9">Belongs to the PP2C family.</text>
</comment>
<sequence length="281" mass="30517">MGAYLSQPVTDKESDEGESANLKYGVAAMQGWRCEMEDAHLAQPNFDAQTSLFGVFDGHGGKEVAAYCARHLPSTLLENESYLKGEYSASLQETYLKMDTLLVGKSAKKELAALAKRSRGADSNVGEADEEDSKFEQFRENQARSRARSTFQPIQDTPEDEESYEGPTAGCTAVVALLKGRNLYVANSGDSRCVLSRGGKAEALSEDHKPTDAREEDRINKAGGAVLDGRVNGSLNLSRAIGDMEFKRRSDLPPEEQMITAFPDIMTATLAPGTDKSVGYL</sequence>
<evidence type="ECO:0000256" key="5">
    <source>
        <dbReference type="ARBA" id="ARBA00022801"/>
    </source>
</evidence>
<dbReference type="Pfam" id="PF00481">
    <property type="entry name" value="PP2C"/>
    <property type="match status" value="2"/>
</dbReference>
<keyword evidence="13" id="KW-1185">Reference proteome</keyword>
<keyword evidence="5 9" id="KW-0378">Hydrolase</keyword>
<evidence type="ECO:0000256" key="8">
    <source>
        <dbReference type="ARBA" id="ARBA00023211"/>
    </source>
</evidence>
<dbReference type="SUPFAM" id="SSF81606">
    <property type="entry name" value="PP2C-like"/>
    <property type="match status" value="1"/>
</dbReference>
<evidence type="ECO:0000259" key="11">
    <source>
        <dbReference type="PROSITE" id="PS51746"/>
    </source>
</evidence>
<dbReference type="InterPro" id="IPR015655">
    <property type="entry name" value="PP2C"/>
</dbReference>
<dbReference type="InterPro" id="IPR001932">
    <property type="entry name" value="PPM-type_phosphatase-like_dom"/>
</dbReference>
<evidence type="ECO:0000256" key="1">
    <source>
        <dbReference type="ARBA" id="ARBA00001936"/>
    </source>
</evidence>
<dbReference type="Proteomes" id="UP001190700">
    <property type="component" value="Unassembled WGS sequence"/>
</dbReference>
<evidence type="ECO:0000256" key="10">
    <source>
        <dbReference type="SAM" id="MobiDB-lite"/>
    </source>
</evidence>
<name>A0AAE0BW70_9CHLO</name>
<dbReference type="PROSITE" id="PS51746">
    <property type="entry name" value="PPM_2"/>
    <property type="match status" value="1"/>
</dbReference>
<evidence type="ECO:0000256" key="2">
    <source>
        <dbReference type="ARBA" id="ARBA00001946"/>
    </source>
</evidence>
<feature type="region of interest" description="Disordered" evidence="10">
    <location>
        <begin position="116"/>
        <end position="166"/>
    </location>
</feature>
<keyword evidence="6" id="KW-0460">Magnesium</keyword>
<comment type="cofactor">
    <cofactor evidence="2">
        <name>Mg(2+)</name>
        <dbReference type="ChEBI" id="CHEBI:18420"/>
    </cofactor>
</comment>
<evidence type="ECO:0000256" key="4">
    <source>
        <dbReference type="ARBA" id="ARBA00022723"/>
    </source>
</evidence>
<protein>
    <recommendedName>
        <fullName evidence="3">protein-serine/threonine phosphatase</fullName>
        <ecNumber evidence="3">3.1.3.16</ecNumber>
    </recommendedName>
</protein>
<keyword evidence="4" id="KW-0479">Metal-binding</keyword>
<feature type="compositionally biased region" description="Basic and acidic residues" evidence="10">
    <location>
        <begin position="134"/>
        <end position="143"/>
    </location>
</feature>
<comment type="cofactor">
    <cofactor evidence="1">
        <name>Mn(2+)</name>
        <dbReference type="ChEBI" id="CHEBI:29035"/>
    </cofactor>
</comment>
<dbReference type="SMART" id="SM00332">
    <property type="entry name" value="PP2Cc"/>
    <property type="match status" value="1"/>
</dbReference>
<comment type="caution">
    <text evidence="12">The sequence shown here is derived from an EMBL/GenBank/DDBJ whole genome shotgun (WGS) entry which is preliminary data.</text>
</comment>
<organism evidence="12 13">
    <name type="scientific">Cymbomonas tetramitiformis</name>
    <dbReference type="NCBI Taxonomy" id="36881"/>
    <lineage>
        <taxon>Eukaryota</taxon>
        <taxon>Viridiplantae</taxon>
        <taxon>Chlorophyta</taxon>
        <taxon>Pyramimonadophyceae</taxon>
        <taxon>Pyramimonadales</taxon>
        <taxon>Pyramimonadaceae</taxon>
        <taxon>Cymbomonas</taxon>
    </lineage>
</organism>
<dbReference type="Gene3D" id="3.60.40.10">
    <property type="entry name" value="PPM-type phosphatase domain"/>
    <property type="match status" value="1"/>
</dbReference>
<dbReference type="GO" id="GO:0004722">
    <property type="term" value="F:protein serine/threonine phosphatase activity"/>
    <property type="evidence" value="ECO:0007669"/>
    <property type="project" value="UniProtKB-EC"/>
</dbReference>
<evidence type="ECO:0000256" key="7">
    <source>
        <dbReference type="ARBA" id="ARBA00022912"/>
    </source>
</evidence>
<dbReference type="InterPro" id="IPR036457">
    <property type="entry name" value="PPM-type-like_dom_sf"/>
</dbReference>
<evidence type="ECO:0000313" key="13">
    <source>
        <dbReference type="Proteomes" id="UP001190700"/>
    </source>
</evidence>
<dbReference type="EMBL" id="LGRX02033106">
    <property type="protein sequence ID" value="KAK3242892.1"/>
    <property type="molecule type" value="Genomic_DNA"/>
</dbReference>
<evidence type="ECO:0000256" key="3">
    <source>
        <dbReference type="ARBA" id="ARBA00013081"/>
    </source>
</evidence>